<sequence length="81" mass="9528">MTVVIDDKALKDLSKIQKQDAHKIFLKIEALDGYPDVANIKKLTNFEPPYRLRVGNYRVLFDIEDDTITVYRVKHRSKSYE</sequence>
<evidence type="ECO:0000313" key="2">
    <source>
        <dbReference type="EMBL" id="CAA6821434.1"/>
    </source>
</evidence>
<dbReference type="Pfam" id="PF05016">
    <property type="entry name" value="ParE_toxin"/>
    <property type="match status" value="1"/>
</dbReference>
<keyword evidence="1" id="KW-1277">Toxin-antitoxin system</keyword>
<dbReference type="InterPro" id="IPR007712">
    <property type="entry name" value="RelE/ParE_toxin"/>
</dbReference>
<organism evidence="2">
    <name type="scientific">uncultured Sulfurovum sp</name>
    <dbReference type="NCBI Taxonomy" id="269237"/>
    <lineage>
        <taxon>Bacteria</taxon>
        <taxon>Pseudomonadati</taxon>
        <taxon>Campylobacterota</taxon>
        <taxon>Epsilonproteobacteria</taxon>
        <taxon>Campylobacterales</taxon>
        <taxon>Sulfurovaceae</taxon>
        <taxon>Sulfurovum</taxon>
        <taxon>environmental samples</taxon>
    </lineage>
</organism>
<dbReference type="PANTHER" id="PTHR38813">
    <property type="match status" value="1"/>
</dbReference>
<dbReference type="SUPFAM" id="SSF143011">
    <property type="entry name" value="RelE-like"/>
    <property type="match status" value="1"/>
</dbReference>
<dbReference type="EMBL" id="CACVAP010000099">
    <property type="protein sequence ID" value="CAA6821434.1"/>
    <property type="molecule type" value="Genomic_DNA"/>
</dbReference>
<protein>
    <submittedName>
        <fullName evidence="2">RelE/StbE replicon stabilization toxin</fullName>
    </submittedName>
</protein>
<dbReference type="Gene3D" id="3.30.2310.20">
    <property type="entry name" value="RelE-like"/>
    <property type="match status" value="1"/>
</dbReference>
<accession>A0A6S6TPW9</accession>
<dbReference type="InterPro" id="IPR052747">
    <property type="entry name" value="TA_system_RelE_toxin"/>
</dbReference>
<gene>
    <name evidence="2" type="ORF">HELGO_WM25991</name>
</gene>
<dbReference type="AlphaFoldDB" id="A0A6S6TPW9"/>
<dbReference type="InterPro" id="IPR035093">
    <property type="entry name" value="RelE/ParE_toxin_dom_sf"/>
</dbReference>
<dbReference type="PANTHER" id="PTHR38813:SF1">
    <property type="entry name" value="TOXIN RELE1-RELATED"/>
    <property type="match status" value="1"/>
</dbReference>
<evidence type="ECO:0000256" key="1">
    <source>
        <dbReference type="ARBA" id="ARBA00022649"/>
    </source>
</evidence>
<reference evidence="2" key="1">
    <citation type="submission" date="2020-01" db="EMBL/GenBank/DDBJ databases">
        <authorList>
            <person name="Meier V. D."/>
            <person name="Meier V D."/>
        </authorList>
    </citation>
    <scope>NUCLEOTIDE SEQUENCE</scope>
    <source>
        <strain evidence="2">HLG_WM_MAG_06</strain>
    </source>
</reference>
<proteinExistence type="predicted"/>
<name>A0A6S6TPW9_9BACT</name>